<evidence type="ECO:0000259" key="3">
    <source>
        <dbReference type="Pfam" id="PF04773"/>
    </source>
</evidence>
<keyword evidence="1" id="KW-0175">Coiled coil</keyword>
<sequence length="374" mass="42776">MKRNKKGLHIRHLIESMGGEANARTEEKVKAWSKRAKENKERAEDLNEALQAFDDHSGESPENVSAIWQTVVERSQEAKRKKNRRRFVYIGIAASLAVLYITVPLLTRYLDNSNMAEDQIVLITESGDNVTLANQEEAIWVDVRKEMEGDKPGNESAEAEISWNTIRIPKGKRYRFILEDGTTVHLNGDSEFRFPSHFPLGKREVHLVGEAFFDVERNEDRPFSVKAGKMDVVALGTSFNVSNRKGADMVRSTLVSGKVRVDASNGERITLEPGEQASLVAGASVHKRRVDTELYTCWMEGKMIFRREKFERIKVRLEDFYGLEIDNRNKELDARHFTLVVKEGHDIGFVLEVIEALYSEDIRFERKKGKVIIH</sequence>
<dbReference type="InterPro" id="IPR006860">
    <property type="entry name" value="FecR"/>
</dbReference>
<dbReference type="EMBL" id="AP025316">
    <property type="protein sequence ID" value="BDD11985.1"/>
    <property type="molecule type" value="Genomic_DNA"/>
</dbReference>
<dbReference type="PANTHER" id="PTHR30273">
    <property type="entry name" value="PERIPLASMIC SIGNAL SENSOR AND SIGMA FACTOR ACTIVATOR FECR-RELATED"/>
    <property type="match status" value="1"/>
</dbReference>
<gene>
    <name evidence="5" type="ORF">FUAX_44170</name>
</gene>
<feature type="domain" description="Protein FecR C-terminal" evidence="4">
    <location>
        <begin position="302"/>
        <end position="373"/>
    </location>
</feature>
<proteinExistence type="predicted"/>
<evidence type="ECO:0000259" key="4">
    <source>
        <dbReference type="Pfam" id="PF16344"/>
    </source>
</evidence>
<name>A0AAU9DHF0_9BACT</name>
<dbReference type="RefSeq" id="WP_338395137.1">
    <property type="nucleotide sequence ID" value="NZ_AP025316.1"/>
</dbReference>
<evidence type="ECO:0000313" key="6">
    <source>
        <dbReference type="Proteomes" id="UP001348817"/>
    </source>
</evidence>
<keyword evidence="2" id="KW-0812">Transmembrane</keyword>
<keyword evidence="2" id="KW-0472">Membrane</keyword>
<reference evidence="5 6" key="1">
    <citation type="submission" date="2021-12" db="EMBL/GenBank/DDBJ databases">
        <title>Genome sequencing of bacteria with rrn-lacking chromosome and rrn-plasmid.</title>
        <authorList>
            <person name="Anda M."/>
            <person name="Iwasaki W."/>
        </authorList>
    </citation>
    <scope>NUCLEOTIDE SEQUENCE [LARGE SCALE GENOMIC DNA]</scope>
    <source>
        <strain evidence="5 6">DSM 100852</strain>
        <plasmid evidence="5 6">pFA2</plasmid>
    </source>
</reference>
<evidence type="ECO:0000256" key="1">
    <source>
        <dbReference type="SAM" id="Coils"/>
    </source>
</evidence>
<dbReference type="Proteomes" id="UP001348817">
    <property type="component" value="Plasmid pFA2"/>
</dbReference>
<dbReference type="PANTHER" id="PTHR30273:SF2">
    <property type="entry name" value="PROTEIN FECR"/>
    <property type="match status" value="1"/>
</dbReference>
<protein>
    <submittedName>
        <fullName evidence="5">Iron dicitrate transporter FecR</fullName>
    </submittedName>
</protein>
<geneLocation type="plasmid" evidence="5 6">
    <name>pFA2</name>
</geneLocation>
<feature type="coiled-coil region" evidence="1">
    <location>
        <begin position="22"/>
        <end position="56"/>
    </location>
</feature>
<dbReference type="InterPro" id="IPR012373">
    <property type="entry name" value="Ferrdict_sens_TM"/>
</dbReference>
<keyword evidence="2" id="KW-1133">Transmembrane helix</keyword>
<evidence type="ECO:0000313" key="5">
    <source>
        <dbReference type="EMBL" id="BDD11985.1"/>
    </source>
</evidence>
<dbReference type="Gene3D" id="3.55.50.30">
    <property type="match status" value="1"/>
</dbReference>
<dbReference type="AlphaFoldDB" id="A0AAU9DHF0"/>
<organism evidence="5 6">
    <name type="scientific">Fulvitalea axinellae</name>
    <dbReference type="NCBI Taxonomy" id="1182444"/>
    <lineage>
        <taxon>Bacteria</taxon>
        <taxon>Pseudomonadati</taxon>
        <taxon>Bacteroidota</taxon>
        <taxon>Cytophagia</taxon>
        <taxon>Cytophagales</taxon>
        <taxon>Persicobacteraceae</taxon>
        <taxon>Fulvitalea</taxon>
    </lineage>
</organism>
<dbReference type="KEGG" id="fax:FUAX_44170"/>
<accession>A0AAU9DHF0</accession>
<dbReference type="Pfam" id="PF04773">
    <property type="entry name" value="FecR"/>
    <property type="match status" value="1"/>
</dbReference>
<dbReference type="InterPro" id="IPR032508">
    <property type="entry name" value="FecR_C"/>
</dbReference>
<feature type="domain" description="FecR protein" evidence="3">
    <location>
        <begin position="165"/>
        <end position="260"/>
    </location>
</feature>
<dbReference type="GO" id="GO:0016989">
    <property type="term" value="F:sigma factor antagonist activity"/>
    <property type="evidence" value="ECO:0007669"/>
    <property type="project" value="TreeGrafter"/>
</dbReference>
<keyword evidence="6" id="KW-1185">Reference proteome</keyword>
<dbReference type="Pfam" id="PF16344">
    <property type="entry name" value="FecR_C"/>
    <property type="match status" value="1"/>
</dbReference>
<feature type="transmembrane region" description="Helical" evidence="2">
    <location>
        <begin position="87"/>
        <end position="106"/>
    </location>
</feature>
<dbReference type="PIRSF" id="PIRSF018266">
    <property type="entry name" value="FecR"/>
    <property type="match status" value="1"/>
</dbReference>
<evidence type="ECO:0000256" key="2">
    <source>
        <dbReference type="SAM" id="Phobius"/>
    </source>
</evidence>
<dbReference type="Gene3D" id="2.60.120.1440">
    <property type="match status" value="1"/>
</dbReference>
<keyword evidence="5" id="KW-0614">Plasmid</keyword>